<dbReference type="AlphaFoldDB" id="A0A9X1MU17"/>
<evidence type="ECO:0000256" key="1">
    <source>
        <dbReference type="ARBA" id="ARBA00004651"/>
    </source>
</evidence>
<feature type="transmembrane region" description="Helical" evidence="8">
    <location>
        <begin position="161"/>
        <end position="180"/>
    </location>
</feature>
<dbReference type="Proteomes" id="UP001139171">
    <property type="component" value="Unassembled WGS sequence"/>
</dbReference>
<feature type="transmembrane region" description="Helical" evidence="8">
    <location>
        <begin position="336"/>
        <end position="358"/>
    </location>
</feature>
<comment type="subcellular location">
    <subcellularLocation>
        <location evidence="1">Cell membrane</location>
        <topology evidence="1">Multi-pass membrane protein</topology>
    </subcellularLocation>
</comment>
<name>A0A9X1MU17_9GAMM</name>
<evidence type="ECO:0000313" key="9">
    <source>
        <dbReference type="EMBL" id="MCD1124727.1"/>
    </source>
</evidence>
<keyword evidence="10" id="KW-1185">Reference proteome</keyword>
<dbReference type="PANTHER" id="PTHR42810">
    <property type="entry name" value="PURINE PERMEASE C1399.01C-RELATED"/>
    <property type="match status" value="1"/>
</dbReference>
<keyword evidence="5 8" id="KW-0812">Transmembrane</keyword>
<feature type="transmembrane region" description="Helical" evidence="8">
    <location>
        <begin position="370"/>
        <end position="386"/>
    </location>
</feature>
<feature type="transmembrane region" description="Helical" evidence="8">
    <location>
        <begin position="392"/>
        <end position="410"/>
    </location>
</feature>
<evidence type="ECO:0000256" key="8">
    <source>
        <dbReference type="SAM" id="Phobius"/>
    </source>
</evidence>
<dbReference type="RefSeq" id="WP_230607747.1">
    <property type="nucleotide sequence ID" value="NZ_JAJNAG010000002.1"/>
</dbReference>
<dbReference type="NCBIfam" id="TIGR00801">
    <property type="entry name" value="ncs2"/>
    <property type="match status" value="1"/>
</dbReference>
<dbReference type="GO" id="GO:0042907">
    <property type="term" value="F:xanthine transmembrane transporter activity"/>
    <property type="evidence" value="ECO:0007669"/>
    <property type="project" value="TreeGrafter"/>
</dbReference>
<comment type="similarity">
    <text evidence="2">Belongs to the nucleobase:cation symporter-2 (NCS2) (TC 2.A.40) family.</text>
</comment>
<dbReference type="InterPro" id="IPR006043">
    <property type="entry name" value="NCS2"/>
</dbReference>
<protein>
    <submittedName>
        <fullName evidence="9">Uracil-xanthine permease family protein</fullName>
    </submittedName>
</protein>
<evidence type="ECO:0000313" key="10">
    <source>
        <dbReference type="Proteomes" id="UP001139171"/>
    </source>
</evidence>
<comment type="caution">
    <text evidence="9">The sequence shown here is derived from an EMBL/GenBank/DDBJ whole genome shotgun (WGS) entry which is preliminary data.</text>
</comment>
<keyword evidence="4" id="KW-1003">Cell membrane</keyword>
<keyword evidence="6 8" id="KW-1133">Transmembrane helix</keyword>
<evidence type="ECO:0000256" key="7">
    <source>
        <dbReference type="ARBA" id="ARBA00023136"/>
    </source>
</evidence>
<feature type="transmembrane region" description="Helical" evidence="8">
    <location>
        <begin position="12"/>
        <end position="37"/>
    </location>
</feature>
<feature type="transmembrane region" description="Helical" evidence="8">
    <location>
        <begin position="308"/>
        <end position="330"/>
    </location>
</feature>
<feature type="transmembrane region" description="Helical" evidence="8">
    <location>
        <begin position="227"/>
        <end position="244"/>
    </location>
</feature>
<accession>A0A9X1MU17</accession>
<keyword evidence="3" id="KW-0813">Transport</keyword>
<dbReference type="PANTHER" id="PTHR42810:SF4">
    <property type="entry name" value="URIC ACID TRANSPORTER UACT"/>
    <property type="match status" value="1"/>
</dbReference>
<dbReference type="EMBL" id="JAJNAG010000002">
    <property type="protein sequence ID" value="MCD1124727.1"/>
    <property type="molecule type" value="Genomic_DNA"/>
</dbReference>
<proteinExistence type="inferred from homology"/>
<evidence type="ECO:0000256" key="6">
    <source>
        <dbReference type="ARBA" id="ARBA00022989"/>
    </source>
</evidence>
<reference evidence="9" key="1">
    <citation type="submission" date="2021-11" db="EMBL/GenBank/DDBJ databases">
        <title>Jinshanibacter sp. isolated from one year old Eriocheir sinensis.</title>
        <authorList>
            <person name="Li J.-Y."/>
            <person name="He W."/>
            <person name="Gao T.-H."/>
        </authorList>
    </citation>
    <scope>NUCLEOTIDE SEQUENCE</scope>
    <source>
        <strain evidence="9">LJY008</strain>
    </source>
</reference>
<dbReference type="GO" id="GO:0005886">
    <property type="term" value="C:plasma membrane"/>
    <property type="evidence" value="ECO:0007669"/>
    <property type="project" value="UniProtKB-SubCell"/>
</dbReference>
<gene>
    <name evidence="9" type="ORF">LPW36_01540</name>
</gene>
<feature type="transmembrane region" description="Helical" evidence="8">
    <location>
        <begin position="119"/>
        <end position="141"/>
    </location>
</feature>
<feature type="transmembrane region" description="Helical" evidence="8">
    <location>
        <begin position="187"/>
        <end position="207"/>
    </location>
</feature>
<organism evidence="9 10">
    <name type="scientific">Limnobaculum eriocheiris</name>
    <dbReference type="NCBI Taxonomy" id="2897391"/>
    <lineage>
        <taxon>Bacteria</taxon>
        <taxon>Pseudomonadati</taxon>
        <taxon>Pseudomonadota</taxon>
        <taxon>Gammaproteobacteria</taxon>
        <taxon>Enterobacterales</taxon>
        <taxon>Budviciaceae</taxon>
        <taxon>Limnobaculum</taxon>
    </lineage>
</organism>
<evidence type="ECO:0000256" key="5">
    <source>
        <dbReference type="ARBA" id="ARBA00022692"/>
    </source>
</evidence>
<sequence length="424" mass="44543">MQQPSMTGAQPPAWQNVLVGAQMLFVAFGALVLVPLITGLDTNVALFTAGFGTLLFQLCTKGKVPVFLASSFAFIVPISYGVQTWGIPATMGGLFAAGVMYMIFGGLIKLRGSNIIERLLPPVVTGPMIAIIGLTLAPAAVNMALGKSGDGGSVILGDYRTALFISMLSLLTTLLVAVWAKGIFRLIPILSGIVVGYVTALMMGIVNFQPVLDAPWFAIPNFTAPEFHWQAILFMLPVVIAPTIEHVGDIMAISSVSGKDYAKDPGLHRTLAGDGLATSAAACFGGPPCITYAEVIGAVTLTRNFNPLVMTFAACWAVFMSFIGKIGAFLNTIPSVVMGGIMVLLFGSIAAVGINILVKNRVDLSVARNLCIVSIVLVFGIGGMVFNFGQYSLQGISLCGVIAILLNLILPKAPVHHDSEKSAH</sequence>
<keyword evidence="7 8" id="KW-0472">Membrane</keyword>
<dbReference type="Pfam" id="PF00860">
    <property type="entry name" value="Xan_ur_permease"/>
    <property type="match status" value="1"/>
</dbReference>
<dbReference type="InterPro" id="IPR006042">
    <property type="entry name" value="Xan_ur_permease"/>
</dbReference>
<evidence type="ECO:0000256" key="4">
    <source>
        <dbReference type="ARBA" id="ARBA00022475"/>
    </source>
</evidence>
<evidence type="ECO:0000256" key="2">
    <source>
        <dbReference type="ARBA" id="ARBA00008821"/>
    </source>
</evidence>
<evidence type="ECO:0000256" key="3">
    <source>
        <dbReference type="ARBA" id="ARBA00022448"/>
    </source>
</evidence>
<feature type="transmembrane region" description="Helical" evidence="8">
    <location>
        <begin position="89"/>
        <end position="107"/>
    </location>
</feature>